<gene>
    <name evidence="2" type="ORF">EY643_16335</name>
</gene>
<dbReference type="PANTHER" id="PTHR34385">
    <property type="entry name" value="D-ALANYL-D-ALANINE CARBOXYPEPTIDASE"/>
    <property type="match status" value="1"/>
</dbReference>
<dbReference type="Proteomes" id="UP000326287">
    <property type="component" value="Chromosome"/>
</dbReference>
<keyword evidence="3" id="KW-1185">Reference proteome</keyword>
<keyword evidence="2" id="KW-0645">Protease</keyword>
<dbReference type="SUPFAM" id="SSF55166">
    <property type="entry name" value="Hedgehog/DD-peptidase"/>
    <property type="match status" value="1"/>
</dbReference>
<dbReference type="Gene3D" id="3.30.1380.10">
    <property type="match status" value="1"/>
</dbReference>
<dbReference type="KEGG" id="halc:EY643_16335"/>
<evidence type="ECO:0000313" key="3">
    <source>
        <dbReference type="Proteomes" id="UP000326287"/>
    </source>
</evidence>
<dbReference type="InterPro" id="IPR003709">
    <property type="entry name" value="VanY-like_core_dom"/>
</dbReference>
<dbReference type="InterPro" id="IPR009045">
    <property type="entry name" value="Zn_M74/Hedgehog-like"/>
</dbReference>
<organism evidence="2 3">
    <name type="scientific">Halioglobus maricola</name>
    <dbReference type="NCBI Taxonomy" id="2601894"/>
    <lineage>
        <taxon>Bacteria</taxon>
        <taxon>Pseudomonadati</taxon>
        <taxon>Pseudomonadota</taxon>
        <taxon>Gammaproteobacteria</taxon>
        <taxon>Cellvibrionales</taxon>
        <taxon>Halieaceae</taxon>
        <taxon>Halioglobus</taxon>
    </lineage>
</organism>
<dbReference type="RefSeq" id="WP_153240231.1">
    <property type="nucleotide sequence ID" value="NZ_CP036422.1"/>
</dbReference>
<dbReference type="PANTHER" id="PTHR34385:SF1">
    <property type="entry name" value="PEPTIDOGLYCAN L-ALANYL-D-GLUTAMATE ENDOPEPTIDASE CWLK"/>
    <property type="match status" value="1"/>
</dbReference>
<reference evidence="2 3" key="1">
    <citation type="submission" date="2019-02" db="EMBL/GenBank/DDBJ databases">
        <authorList>
            <person name="Li S.-H."/>
        </authorList>
    </citation>
    <scope>NUCLEOTIDE SEQUENCE [LARGE SCALE GENOMIC DNA]</scope>
    <source>
        <strain evidence="2 3">IMCC14385</strain>
    </source>
</reference>
<evidence type="ECO:0000313" key="2">
    <source>
        <dbReference type="EMBL" id="QFU77094.1"/>
    </source>
</evidence>
<feature type="domain" description="D-alanyl-D-alanine carboxypeptidase-like core" evidence="1">
    <location>
        <begin position="24"/>
        <end position="181"/>
    </location>
</feature>
<dbReference type="GO" id="GO:0006508">
    <property type="term" value="P:proteolysis"/>
    <property type="evidence" value="ECO:0007669"/>
    <property type="project" value="InterPro"/>
</dbReference>
<evidence type="ECO:0000259" key="1">
    <source>
        <dbReference type="Pfam" id="PF02557"/>
    </source>
</evidence>
<name>A0A5P9NPA0_9GAMM</name>
<keyword evidence="2" id="KW-0378">Hydrolase</keyword>
<protein>
    <submittedName>
        <fullName evidence="2">D-alanyl-D-alanine carboxypeptidase family protein</fullName>
    </submittedName>
</protein>
<accession>A0A5P9NPA0</accession>
<sequence>MSLTTEQLLGRDESHLVAAGDSVRLCPEVVAAFARLQDDARAAGFELATASCFRSFERQLAIFNGKAAGERPVHDDGGRVLDALSLTPVERLHAILRFSALPGASRHHWGTDLDVYDANAMPQGYHLHLSPEEVAPGGMFDAMHCWLDARMEQGESHGFFRPYGEDRGGVAPERWHLSYAPLASGCEGALTPAVLQASWVGIELGLREEVERELAAIFARYVSVPIGWCPAASAG</sequence>
<keyword evidence="2" id="KW-0121">Carboxypeptidase</keyword>
<dbReference type="OrthoDB" id="9792074at2"/>
<dbReference type="EMBL" id="CP036422">
    <property type="protein sequence ID" value="QFU77094.1"/>
    <property type="molecule type" value="Genomic_DNA"/>
</dbReference>
<dbReference type="CDD" id="cd14847">
    <property type="entry name" value="DD-carboxypeptidase_like"/>
    <property type="match status" value="1"/>
</dbReference>
<proteinExistence type="predicted"/>
<dbReference type="AlphaFoldDB" id="A0A5P9NPA0"/>
<dbReference type="GO" id="GO:0004180">
    <property type="term" value="F:carboxypeptidase activity"/>
    <property type="evidence" value="ECO:0007669"/>
    <property type="project" value="UniProtKB-KW"/>
</dbReference>
<dbReference type="InterPro" id="IPR052179">
    <property type="entry name" value="DD-CPase-like"/>
</dbReference>
<dbReference type="Pfam" id="PF02557">
    <property type="entry name" value="VanY"/>
    <property type="match status" value="1"/>
</dbReference>